<gene>
    <name evidence="4" type="ORF">Hypma_014220</name>
</gene>
<dbReference type="SMART" id="SM00636">
    <property type="entry name" value="Glyco_18"/>
    <property type="match status" value="1"/>
</dbReference>
<dbReference type="InterPro" id="IPR001223">
    <property type="entry name" value="Glyco_hydro18_cat"/>
</dbReference>
<feature type="region of interest" description="Disordered" evidence="1">
    <location>
        <begin position="1835"/>
        <end position="1872"/>
    </location>
</feature>
<dbReference type="InterPro" id="IPR011583">
    <property type="entry name" value="Chitinase_II/V-like_cat"/>
</dbReference>
<dbReference type="SUPFAM" id="SSF51445">
    <property type="entry name" value="(Trans)glycosidases"/>
    <property type="match status" value="1"/>
</dbReference>
<keyword evidence="5" id="KW-1185">Reference proteome</keyword>
<dbReference type="InterPro" id="IPR011050">
    <property type="entry name" value="Pectin_lyase_fold/virulence"/>
</dbReference>
<comment type="caution">
    <text evidence="4">The sequence shown here is derived from an EMBL/GenBank/DDBJ whole genome shotgun (WGS) entry which is preliminary data.</text>
</comment>
<feature type="region of interest" description="Disordered" evidence="1">
    <location>
        <begin position="562"/>
        <end position="593"/>
    </location>
</feature>
<dbReference type="InParanoid" id="A0A369JAN3"/>
<protein>
    <recommendedName>
        <fullName evidence="3">GH18 domain-containing protein</fullName>
    </recommendedName>
</protein>
<name>A0A369JAN3_HYPMA</name>
<evidence type="ECO:0000259" key="3">
    <source>
        <dbReference type="PROSITE" id="PS51910"/>
    </source>
</evidence>
<evidence type="ECO:0000256" key="1">
    <source>
        <dbReference type="SAM" id="MobiDB-lite"/>
    </source>
</evidence>
<accession>A0A369JAN3</accession>
<dbReference type="OrthoDB" id="73875at2759"/>
<feature type="signal peptide" evidence="2">
    <location>
        <begin position="1"/>
        <end position="23"/>
    </location>
</feature>
<dbReference type="InterPro" id="IPR012334">
    <property type="entry name" value="Pectin_lyas_fold"/>
</dbReference>
<feature type="domain" description="GH18" evidence="3">
    <location>
        <begin position="741"/>
        <end position="1069"/>
    </location>
</feature>
<dbReference type="InterPro" id="IPR017853">
    <property type="entry name" value="GH"/>
</dbReference>
<dbReference type="STRING" id="39966.A0A369JAN3"/>
<dbReference type="PANTHER" id="PTHR11177">
    <property type="entry name" value="CHITINASE"/>
    <property type="match status" value="1"/>
</dbReference>
<organism evidence="4 5">
    <name type="scientific">Hypsizygus marmoreus</name>
    <name type="common">White beech mushroom</name>
    <name type="synonym">Agaricus marmoreus</name>
    <dbReference type="NCBI Taxonomy" id="39966"/>
    <lineage>
        <taxon>Eukaryota</taxon>
        <taxon>Fungi</taxon>
        <taxon>Dikarya</taxon>
        <taxon>Basidiomycota</taxon>
        <taxon>Agaricomycotina</taxon>
        <taxon>Agaricomycetes</taxon>
        <taxon>Agaricomycetidae</taxon>
        <taxon>Agaricales</taxon>
        <taxon>Tricholomatineae</taxon>
        <taxon>Lyophyllaceae</taxon>
        <taxon>Hypsizygus</taxon>
    </lineage>
</organism>
<dbReference type="Gene3D" id="2.160.20.10">
    <property type="entry name" value="Single-stranded right-handed beta-helix, Pectin lyase-like"/>
    <property type="match status" value="1"/>
</dbReference>
<dbReference type="Pfam" id="PF00704">
    <property type="entry name" value="Glyco_hydro_18"/>
    <property type="match status" value="1"/>
</dbReference>
<proteinExistence type="predicted"/>
<keyword evidence="2" id="KW-0732">Signal</keyword>
<sequence>MAPAILFTLFFCILQPSTLFTHATTIDLTAANRRPPISGLPDWSKAGFMEGNEPLPDDSRVTRIITPEMLASQYNVIPNDGIDDTDGLQNAIDDAKLSPQAPNYTVLQLPAGVINLSYTVFLSTSHLILRGAGNDPDNGGTKIVLTPNQDMVYDVLTPGGDQWDVDGMSYSWDLANPDCAGGLGEHCGRYIGSASSGWIWPGRSIFRIGSKKIAPKFERAASIAPSNRLDLFYGTINYHWRIDQGSVKGFMASQVRDFAGYKGDSRVFIHNATEYPWRAGTQVWIASPVRYNDYVKWGVTTESYFVNSYVFQDWFTVVGTGNDTANGAYLDLDRPLRFDVYANSASDGSPVMDKTIAYAKVMPIEDPVDHVGVENLYLTQPIEGMDPASAERDYGNLAPAMAMHGIVFRYAKNCWVRNIRTFMTGSHPIATEGAKNIQVQDSYFDGAWNKGKGGNGYLRGSRVWDSLYFNLTQRNLRHFTFQWCSMGNVASFLNVTNDLNMHGGYESYNLLELNYVAPAYSHRSGRSVQVSLSPPIDDELRYAAARLIAVAKAVQVREEHGGPSTGKFLGGAPVKRWTQHRSRSTGEKASKWSGATGPQNIFYRNYMIKQPEPNVDYVEYNPVSKVSLLAGRWLMRTSTLCVTAAPGKPSGSSVGTASLPLENDSSTYRLTAALKWHRLTIAIAKGSERVPYYNDPQLGINGRRDDTHTSLFLRDVTNATDGVSKYSSIAGYAYCRGKVPPKMVGYYLATASGNTCSEFPPDFIDWSAYTHVLFAYGNLASDGTVSVPAASVANLQAVAALKSENPNLKVYLAIGGYGLGADSTAIKAIANSGSARTKFGTTAKTALTTYGLDGIDVEWAPGITANQFSNIATAIKTGLGPSFNLTLSTPAEFWQLSGVNKVTIAMSSAVEFVSLITHSYAASDDSPNTPANIQITLKAAQTAGFPPEQMLMGIPFYGRSLGTSHTSTCVTAGALGQQTFPYYAIDSIVNEGRFDQDYYESYQTDPKSFTEYLTLSDGTVLIYDSAPAVTYKVGLSTDLCMGGVSVFSIDQDDEAYTLTNALWDVGGIIEPAAEISRALSTNVLGHDGLVNEDYLNTVSDALATKYPFLSMISSYRILLHSALSAEAQVANQIRNYLSNTLLAGDGFALYKKWETKAMNWAIANATAHGNQYWECVVNYDPDNEIPESAWTQSQCAAGIDILQPQIVYIMYWRLKDAAGFADYMNQTLGLNTSSLISGSIRVNQDPFACTYVTPRQADGEFNIPPTISENATVTVNHTNVYIGIDDGTGRIVPPSTTPPLQRRDQPDPYDADPDCNYEWRGIPSIDQSTFFSDPLQGIKDFLDYHDLFMAAAYGAVEAPWTTSYELLTLLESALTNIAQGNSALNNTQAYVEQVKYDQALQAQSDAWYKARDAVFGIFIDIALTILGFLPGLQGLEAIVIARGAKLFTSISDAIRAGRIAADGIAADAKIIRAFEGGFATTDRIADASKAVESLMSKRTLATRGKLSSPIEKVNNRLLDCAEGGVDFLLDAADMGTALIPDSLPPARRSLVLTGANVSRTPFHTKLQRHHGSLRHAHHSVRRLQSLAVGSLVISSVLQGTSTRREEFSTLEIRSKPDDCMWEMKDAGDLKGLGYPKWCMTDTDKISFPGKSGAYVTDTYANCKDKSKGLAADVQHCQCDHLFEAIEILQTVKPSSLTDDDIKALCAEFPDVSRTIRTEMNGKNNMKGLSQRANTFKTNLLSEAGYKARTHDKADALKHNSLKDGFAKVELEFLEDYQKRNAPNRQKVAQALDKITDALNPQGAAAKVAWAKIYTAGMFETRREAGDDRIENKLPLLKAKAEDGTGPVQTKKRKQPASTTKDGTGKTKCAKTK</sequence>
<evidence type="ECO:0000313" key="4">
    <source>
        <dbReference type="EMBL" id="RDB19169.1"/>
    </source>
</evidence>
<dbReference type="InterPro" id="IPR050314">
    <property type="entry name" value="Glycosyl_Hydrlase_18"/>
</dbReference>
<feature type="chain" id="PRO_5017043832" description="GH18 domain-containing protein" evidence="2">
    <location>
        <begin position="24"/>
        <end position="1872"/>
    </location>
</feature>
<reference evidence="4" key="1">
    <citation type="submission" date="2018-04" db="EMBL/GenBank/DDBJ databases">
        <title>Whole genome sequencing of Hypsizygus marmoreus.</title>
        <authorList>
            <person name="Choi I.-G."/>
            <person name="Min B."/>
            <person name="Kim J.-G."/>
            <person name="Kim S."/>
            <person name="Oh Y.-L."/>
            <person name="Kong W.-S."/>
            <person name="Park H."/>
            <person name="Jeong J."/>
            <person name="Song E.-S."/>
        </authorList>
    </citation>
    <scope>NUCLEOTIDE SEQUENCE [LARGE SCALE GENOMIC DNA]</scope>
    <source>
        <strain evidence="4">51987-8</strain>
    </source>
</reference>
<dbReference type="GO" id="GO:0008061">
    <property type="term" value="F:chitin binding"/>
    <property type="evidence" value="ECO:0007669"/>
    <property type="project" value="InterPro"/>
</dbReference>
<dbReference type="Proteomes" id="UP000076154">
    <property type="component" value="Unassembled WGS sequence"/>
</dbReference>
<dbReference type="EMBL" id="LUEZ02000083">
    <property type="protein sequence ID" value="RDB19169.1"/>
    <property type="molecule type" value="Genomic_DNA"/>
</dbReference>
<dbReference type="Gene3D" id="3.20.20.80">
    <property type="entry name" value="Glycosidases"/>
    <property type="match status" value="1"/>
</dbReference>
<dbReference type="PROSITE" id="PS51910">
    <property type="entry name" value="GH18_2"/>
    <property type="match status" value="1"/>
</dbReference>
<dbReference type="PANTHER" id="PTHR11177:SF333">
    <property type="entry name" value="CHITINASE"/>
    <property type="match status" value="1"/>
</dbReference>
<dbReference type="SUPFAM" id="SSF51126">
    <property type="entry name" value="Pectin lyase-like"/>
    <property type="match status" value="1"/>
</dbReference>
<evidence type="ECO:0000313" key="5">
    <source>
        <dbReference type="Proteomes" id="UP000076154"/>
    </source>
</evidence>
<evidence type="ECO:0000256" key="2">
    <source>
        <dbReference type="SAM" id="SignalP"/>
    </source>
</evidence>
<dbReference type="GO" id="GO:0005975">
    <property type="term" value="P:carbohydrate metabolic process"/>
    <property type="evidence" value="ECO:0007669"/>
    <property type="project" value="InterPro"/>
</dbReference>